<keyword evidence="2 8" id="KW-1277">Toxin-antitoxin system</keyword>
<evidence type="ECO:0000256" key="5">
    <source>
        <dbReference type="ARBA" id="ARBA00022801"/>
    </source>
</evidence>
<dbReference type="InterPro" id="IPR002716">
    <property type="entry name" value="PIN_dom"/>
</dbReference>
<evidence type="ECO:0000259" key="9">
    <source>
        <dbReference type="Pfam" id="PF01850"/>
    </source>
</evidence>
<keyword evidence="3 8" id="KW-0540">Nuclease</keyword>
<gene>
    <name evidence="8" type="primary">vapC</name>
    <name evidence="10" type="ORF">ABID37_001763</name>
</gene>
<organism evidence="10 11">
    <name type="scientific">Aquamicrobium terrae</name>
    <dbReference type="NCBI Taxonomy" id="1324945"/>
    <lineage>
        <taxon>Bacteria</taxon>
        <taxon>Pseudomonadati</taxon>
        <taxon>Pseudomonadota</taxon>
        <taxon>Alphaproteobacteria</taxon>
        <taxon>Hyphomicrobiales</taxon>
        <taxon>Phyllobacteriaceae</taxon>
        <taxon>Aquamicrobium</taxon>
    </lineage>
</organism>
<dbReference type="RefSeq" id="WP_354193890.1">
    <property type="nucleotide sequence ID" value="NZ_JBEPML010000005.1"/>
</dbReference>
<dbReference type="Pfam" id="PF01850">
    <property type="entry name" value="PIN"/>
    <property type="match status" value="1"/>
</dbReference>
<evidence type="ECO:0000256" key="7">
    <source>
        <dbReference type="ARBA" id="ARBA00038093"/>
    </source>
</evidence>
<reference evidence="10 11" key="1">
    <citation type="submission" date="2024-06" db="EMBL/GenBank/DDBJ databases">
        <title>Genomic Encyclopedia of Type Strains, Phase IV (KMG-IV): sequencing the most valuable type-strain genomes for metagenomic binning, comparative biology and taxonomic classification.</title>
        <authorList>
            <person name="Goeker M."/>
        </authorList>
    </citation>
    <scope>NUCLEOTIDE SEQUENCE [LARGE SCALE GENOMIC DNA]</scope>
    <source>
        <strain evidence="10 11">DSM 27865</strain>
    </source>
</reference>
<dbReference type="Gene3D" id="3.40.50.1010">
    <property type="entry name" value="5'-nuclease"/>
    <property type="match status" value="1"/>
</dbReference>
<keyword evidence="11" id="KW-1185">Reference proteome</keyword>
<comment type="function">
    <text evidence="8">Toxic component of a toxin-antitoxin (TA) system. An RNase.</text>
</comment>
<dbReference type="PANTHER" id="PTHR33653">
    <property type="entry name" value="RIBONUCLEASE VAPC2"/>
    <property type="match status" value="1"/>
</dbReference>
<evidence type="ECO:0000256" key="2">
    <source>
        <dbReference type="ARBA" id="ARBA00022649"/>
    </source>
</evidence>
<evidence type="ECO:0000313" key="11">
    <source>
        <dbReference type="Proteomes" id="UP001549076"/>
    </source>
</evidence>
<keyword evidence="5 8" id="KW-0378">Hydrolase</keyword>
<name>A0ABV2MXM5_9HYPH</name>
<comment type="caution">
    <text evidence="10">The sequence shown here is derived from an EMBL/GenBank/DDBJ whole genome shotgun (WGS) entry which is preliminary data.</text>
</comment>
<feature type="domain" description="PIN" evidence="9">
    <location>
        <begin position="2"/>
        <end position="122"/>
    </location>
</feature>
<dbReference type="InterPro" id="IPR029060">
    <property type="entry name" value="PIN-like_dom_sf"/>
</dbReference>
<dbReference type="PANTHER" id="PTHR33653:SF1">
    <property type="entry name" value="RIBONUCLEASE VAPC2"/>
    <property type="match status" value="1"/>
</dbReference>
<feature type="binding site" evidence="8">
    <location>
        <position position="104"/>
    </location>
    <ligand>
        <name>Mg(2+)</name>
        <dbReference type="ChEBI" id="CHEBI:18420"/>
    </ligand>
</feature>
<dbReference type="SUPFAM" id="SSF88723">
    <property type="entry name" value="PIN domain-like"/>
    <property type="match status" value="1"/>
</dbReference>
<dbReference type="CDD" id="cd18731">
    <property type="entry name" value="PIN_NgFitB-like"/>
    <property type="match status" value="1"/>
</dbReference>
<dbReference type="EC" id="3.1.-.-" evidence="8"/>
<proteinExistence type="inferred from homology"/>
<evidence type="ECO:0000256" key="6">
    <source>
        <dbReference type="ARBA" id="ARBA00022842"/>
    </source>
</evidence>
<evidence type="ECO:0000256" key="1">
    <source>
        <dbReference type="ARBA" id="ARBA00001946"/>
    </source>
</evidence>
<comment type="similarity">
    <text evidence="7 8">Belongs to the PINc/VapC protein family.</text>
</comment>
<protein>
    <recommendedName>
        <fullName evidence="8">Ribonuclease VapC</fullName>
        <shortName evidence="8">RNase VapC</shortName>
        <ecNumber evidence="8">3.1.-.-</ecNumber>
    </recommendedName>
    <alternativeName>
        <fullName evidence="8">Toxin VapC</fullName>
    </alternativeName>
</protein>
<sequence length="142" mass="15573">MIVIDTNVVSEAMKPSVDAKVAAWLRRQPIEDIYITSITKAELLYGLALLPDGRRKEALAEALHIFLMERMKTPILAFGDQDALPYARLSARRRKAGKPVKELDGQIAAIAASHNFAVATRNVVDFEGCGIHVINPWGVPPA</sequence>
<keyword evidence="4 8" id="KW-0479">Metal-binding</keyword>
<keyword evidence="8" id="KW-0800">Toxin</keyword>
<feature type="binding site" evidence="8">
    <location>
        <position position="5"/>
    </location>
    <ligand>
        <name>Mg(2+)</name>
        <dbReference type="ChEBI" id="CHEBI:18420"/>
    </ligand>
</feature>
<comment type="cofactor">
    <cofactor evidence="1 8">
        <name>Mg(2+)</name>
        <dbReference type="ChEBI" id="CHEBI:18420"/>
    </cofactor>
</comment>
<dbReference type="InterPro" id="IPR022907">
    <property type="entry name" value="VapC_family"/>
</dbReference>
<keyword evidence="6 8" id="KW-0460">Magnesium</keyword>
<dbReference type="InterPro" id="IPR050556">
    <property type="entry name" value="Type_II_TA_system_RNase"/>
</dbReference>
<accession>A0ABV2MXM5</accession>
<evidence type="ECO:0000256" key="4">
    <source>
        <dbReference type="ARBA" id="ARBA00022723"/>
    </source>
</evidence>
<evidence type="ECO:0000313" key="10">
    <source>
        <dbReference type="EMBL" id="MET3791555.1"/>
    </source>
</evidence>
<dbReference type="Proteomes" id="UP001549076">
    <property type="component" value="Unassembled WGS sequence"/>
</dbReference>
<dbReference type="HAMAP" id="MF_00265">
    <property type="entry name" value="VapC_Nob1"/>
    <property type="match status" value="1"/>
</dbReference>
<evidence type="ECO:0000256" key="3">
    <source>
        <dbReference type="ARBA" id="ARBA00022722"/>
    </source>
</evidence>
<dbReference type="EMBL" id="JBEPML010000005">
    <property type="protein sequence ID" value="MET3791555.1"/>
    <property type="molecule type" value="Genomic_DNA"/>
</dbReference>
<evidence type="ECO:0000256" key="8">
    <source>
        <dbReference type="HAMAP-Rule" id="MF_00265"/>
    </source>
</evidence>